<evidence type="ECO:0000256" key="2">
    <source>
        <dbReference type="ARBA" id="ARBA00022448"/>
    </source>
</evidence>
<feature type="transmembrane region" description="Helical" evidence="9">
    <location>
        <begin position="407"/>
        <end position="426"/>
    </location>
</feature>
<keyword evidence="7 9" id="KW-1133">Transmembrane helix</keyword>
<dbReference type="PROSITE" id="PS50893">
    <property type="entry name" value="ABC_TRANSPORTER_2"/>
    <property type="match status" value="1"/>
</dbReference>
<dbReference type="InterPro" id="IPR043428">
    <property type="entry name" value="LivM-like"/>
</dbReference>
<evidence type="ECO:0000259" key="10">
    <source>
        <dbReference type="PROSITE" id="PS50893"/>
    </source>
</evidence>
<dbReference type="Pfam" id="PF12399">
    <property type="entry name" value="BCA_ABC_TP_C"/>
    <property type="match status" value="1"/>
</dbReference>
<feature type="transmembrane region" description="Helical" evidence="9">
    <location>
        <begin position="113"/>
        <end position="133"/>
    </location>
</feature>
<dbReference type="PANTHER" id="PTHR45772">
    <property type="entry name" value="CONSERVED COMPONENT OF ABC TRANSPORTER FOR NATURAL AMINO ACIDS-RELATED"/>
    <property type="match status" value="1"/>
</dbReference>
<name>A0A6J7E0I3_9ZZZZ</name>
<evidence type="ECO:0000256" key="6">
    <source>
        <dbReference type="ARBA" id="ARBA00022840"/>
    </source>
</evidence>
<evidence type="ECO:0000256" key="4">
    <source>
        <dbReference type="ARBA" id="ARBA00022692"/>
    </source>
</evidence>
<comment type="subcellular location">
    <subcellularLocation>
        <location evidence="1">Cell membrane</location>
        <topology evidence="1">Multi-pass membrane protein</topology>
    </subcellularLocation>
</comment>
<gene>
    <name evidence="11" type="ORF">UFOPK2880_00531</name>
    <name evidence="12" type="ORF">UFOPK3304_01128</name>
</gene>
<evidence type="ECO:0000313" key="12">
    <source>
        <dbReference type="EMBL" id="CAB4873283.1"/>
    </source>
</evidence>
<protein>
    <submittedName>
        <fullName evidence="12">Unannotated protein</fullName>
    </submittedName>
</protein>
<evidence type="ECO:0000256" key="5">
    <source>
        <dbReference type="ARBA" id="ARBA00022741"/>
    </source>
</evidence>
<dbReference type="GO" id="GO:0016887">
    <property type="term" value="F:ATP hydrolysis activity"/>
    <property type="evidence" value="ECO:0007669"/>
    <property type="project" value="InterPro"/>
</dbReference>
<evidence type="ECO:0000313" key="11">
    <source>
        <dbReference type="EMBL" id="CAB4766415.1"/>
    </source>
</evidence>
<feature type="transmembrane region" description="Helical" evidence="9">
    <location>
        <begin position="612"/>
        <end position="631"/>
    </location>
</feature>
<evidence type="ECO:0000256" key="7">
    <source>
        <dbReference type="ARBA" id="ARBA00022989"/>
    </source>
</evidence>
<dbReference type="GO" id="GO:0005886">
    <property type="term" value="C:plasma membrane"/>
    <property type="evidence" value="ECO:0007669"/>
    <property type="project" value="UniProtKB-SubCell"/>
</dbReference>
<dbReference type="CDD" id="cd03219">
    <property type="entry name" value="ABC_Mj1267_LivG_branched"/>
    <property type="match status" value="1"/>
</dbReference>
<dbReference type="InterPro" id="IPR001851">
    <property type="entry name" value="ABC_transp_permease"/>
</dbReference>
<feature type="transmembrane region" description="Helical" evidence="9">
    <location>
        <begin position="256"/>
        <end position="274"/>
    </location>
</feature>
<evidence type="ECO:0000256" key="9">
    <source>
        <dbReference type="SAM" id="Phobius"/>
    </source>
</evidence>
<keyword evidence="2" id="KW-0813">Transport</keyword>
<keyword evidence="6" id="KW-0067">ATP-binding</keyword>
<dbReference type="Pfam" id="PF00005">
    <property type="entry name" value="ABC_tran"/>
    <property type="match status" value="1"/>
</dbReference>
<evidence type="ECO:0000256" key="1">
    <source>
        <dbReference type="ARBA" id="ARBA00004651"/>
    </source>
</evidence>
<dbReference type="InterPro" id="IPR017871">
    <property type="entry name" value="ABC_transporter-like_CS"/>
</dbReference>
<keyword evidence="5" id="KW-0547">Nucleotide-binding</keyword>
<feature type="transmembrane region" description="Helical" evidence="9">
    <location>
        <begin position="329"/>
        <end position="346"/>
    </location>
</feature>
<dbReference type="AlphaFoldDB" id="A0A6J7E0I3"/>
<keyword evidence="8 9" id="KW-0472">Membrane</keyword>
<dbReference type="InterPro" id="IPR027417">
    <property type="entry name" value="P-loop_NTPase"/>
</dbReference>
<dbReference type="SUPFAM" id="SSF52540">
    <property type="entry name" value="P-loop containing nucleoside triphosphate hydrolases"/>
    <property type="match status" value="1"/>
</dbReference>
<feature type="transmembrane region" description="Helical" evidence="9">
    <location>
        <begin position="230"/>
        <end position="249"/>
    </location>
</feature>
<evidence type="ECO:0000256" key="3">
    <source>
        <dbReference type="ARBA" id="ARBA00022475"/>
    </source>
</evidence>
<dbReference type="EMBL" id="CAFBLJ010000056">
    <property type="protein sequence ID" value="CAB4873283.1"/>
    <property type="molecule type" value="Genomic_DNA"/>
</dbReference>
<proteinExistence type="predicted"/>
<dbReference type="InterPro" id="IPR051120">
    <property type="entry name" value="ABC_AA/LPS_Transport"/>
</dbReference>
<dbReference type="InterPro" id="IPR032823">
    <property type="entry name" value="BCA_ABC_TP_C"/>
</dbReference>
<dbReference type="SMART" id="SM00382">
    <property type="entry name" value="AAA"/>
    <property type="match status" value="1"/>
</dbReference>
<dbReference type="EMBL" id="CAEZZP010000021">
    <property type="protein sequence ID" value="CAB4766415.1"/>
    <property type="molecule type" value="Genomic_DNA"/>
</dbReference>
<dbReference type="GO" id="GO:0015658">
    <property type="term" value="F:branched-chain amino acid transmembrane transporter activity"/>
    <property type="evidence" value="ECO:0007669"/>
    <property type="project" value="InterPro"/>
</dbReference>
<feature type="transmembrane region" description="Helical" evidence="9">
    <location>
        <begin position="573"/>
        <end position="600"/>
    </location>
</feature>
<dbReference type="GO" id="GO:0005524">
    <property type="term" value="F:ATP binding"/>
    <property type="evidence" value="ECO:0007669"/>
    <property type="project" value="UniProtKB-KW"/>
</dbReference>
<evidence type="ECO:0000256" key="8">
    <source>
        <dbReference type="ARBA" id="ARBA00023136"/>
    </source>
</evidence>
<feature type="domain" description="ABC transporter" evidence="10">
    <location>
        <begin position="686"/>
        <end position="927"/>
    </location>
</feature>
<feature type="transmembrane region" description="Helical" evidence="9">
    <location>
        <begin position="204"/>
        <end position="224"/>
    </location>
</feature>
<organism evidence="12">
    <name type="scientific">freshwater metagenome</name>
    <dbReference type="NCBI Taxonomy" id="449393"/>
    <lineage>
        <taxon>unclassified sequences</taxon>
        <taxon>metagenomes</taxon>
        <taxon>ecological metagenomes</taxon>
    </lineage>
</organism>
<reference evidence="12" key="1">
    <citation type="submission" date="2020-05" db="EMBL/GenBank/DDBJ databases">
        <authorList>
            <person name="Chiriac C."/>
            <person name="Salcher M."/>
            <person name="Ghai R."/>
            <person name="Kavagutti S V."/>
        </authorList>
    </citation>
    <scope>NUCLEOTIDE SEQUENCE</scope>
</reference>
<feature type="transmembrane region" description="Helical" evidence="9">
    <location>
        <begin position="480"/>
        <end position="504"/>
    </location>
</feature>
<keyword evidence="4 9" id="KW-0812">Transmembrane</keyword>
<dbReference type="Pfam" id="PF02653">
    <property type="entry name" value="BPD_transp_2"/>
    <property type="match status" value="2"/>
</dbReference>
<feature type="transmembrane region" description="Helical" evidence="9">
    <location>
        <begin position="286"/>
        <end position="308"/>
    </location>
</feature>
<sequence length="933" mass="97850">MTQIFLFALIGLGAGSVYAALGAGVVVGFRGTGIINFSAGALAVWSAYVFDELQKTGNLILPIVVVPHSIHLTDDPSFVLCLLVALLSSLVLTLAVHLLVFNPLRSAPVLARVVSSVGILLVIQALILMHFGGDPRAMKPILPNETVTISSITFPRDRLWLALIVAVVGLSLWAYLRFTRIGLATRGAAESESTISLAGFSPQLLAGLTWAISGLVTSLVVILAGPLSSLSASTYIFAIIPALAAALIGRLKSVSITLIAGLGLGSFQSVVQYLTTKDWWPGWARIGLTDAVPFLVIVVTLILFGQSLPNRGSLRVDQLPRVTQPKMQIRTMLLVGVCGIILMALLGGSYRFGLMTSLIVSMIMLSLVVLIGLVGQISLAQAAIAGTAGFALSKFSSVSGLNFPLGLILSVLVSIVVGVVVGIPALRIRGTQLAVVTLASGLALEKFVFRNSSFVSPTGSLISKPTIFGLDLGVREGRNIARLSFGILVVVFVTLACILVTNLIRSGTGRRMLAVRSNERAAAAVGISVSATKLLAFAVASGLAGMGGCFIGYSRGQLSAESFSVFTSLTFLAFAYLGGITSVGGALVAGLSAPLGLMFVVMDRNINLGQSYALLAGVGLVTTAIFNPQGVAGKTAEGFAESRQRKLAKSGKVPKEQETRQDVVQQLPAEYLAQPRPDFDAADTVLEISGLTVKYGGLVALNDATLSVRQGEIVGLIGPNGGGKTTFIDAVTGFTSAQGEVVFKDHSLRGLTPHIIARRGLRRTWQSVELFSDISIADNLLVAIEGSTIRGTLRDLVFPAQNKRERHVSQALAAVGLNVNAKKETSELSLGQQKLLGVARALVAEPTLLMLDEPAAGLSSSETEALGRQIVEISQTGVSILLVDHDMDLVLKVCDRIFVLDFGCIIASGTPDEIRANPAVIEAYLGAPSEVGS</sequence>
<accession>A0A6J7E0I3</accession>
<feature type="transmembrane region" description="Helical" evidence="9">
    <location>
        <begin position="352"/>
        <end position="375"/>
    </location>
</feature>
<dbReference type="PROSITE" id="PS00211">
    <property type="entry name" value="ABC_TRANSPORTER_1"/>
    <property type="match status" value="1"/>
</dbReference>
<dbReference type="PANTHER" id="PTHR45772:SF4">
    <property type="entry name" value="ABC TRANSPORTER ATP-BINDING PROTEIN"/>
    <property type="match status" value="1"/>
</dbReference>
<feature type="transmembrane region" description="Helical" evidence="9">
    <location>
        <begin position="159"/>
        <end position="176"/>
    </location>
</feature>
<feature type="transmembrane region" description="Helical" evidence="9">
    <location>
        <begin position="525"/>
        <end position="553"/>
    </location>
</feature>
<dbReference type="CDD" id="cd06582">
    <property type="entry name" value="TM_PBP1_LivH_like"/>
    <property type="match status" value="1"/>
</dbReference>
<dbReference type="InterPro" id="IPR003439">
    <property type="entry name" value="ABC_transporter-like_ATP-bd"/>
</dbReference>
<dbReference type="Gene3D" id="3.40.50.300">
    <property type="entry name" value="P-loop containing nucleotide triphosphate hydrolases"/>
    <property type="match status" value="1"/>
</dbReference>
<feature type="transmembrane region" description="Helical" evidence="9">
    <location>
        <begin position="77"/>
        <end position="101"/>
    </location>
</feature>
<keyword evidence="3" id="KW-1003">Cell membrane</keyword>
<dbReference type="CDD" id="cd06581">
    <property type="entry name" value="TM_PBP1_LivM_like"/>
    <property type="match status" value="1"/>
</dbReference>
<dbReference type="InterPro" id="IPR003593">
    <property type="entry name" value="AAA+_ATPase"/>
</dbReference>